<dbReference type="CDD" id="cd07516">
    <property type="entry name" value="HAD_Pase"/>
    <property type="match status" value="1"/>
</dbReference>
<evidence type="ECO:0000313" key="1">
    <source>
        <dbReference type="EMBL" id="QIZ70350.1"/>
    </source>
</evidence>
<dbReference type="Gene3D" id="3.40.50.1000">
    <property type="entry name" value="HAD superfamily/HAD-like"/>
    <property type="match status" value="1"/>
</dbReference>
<dbReference type="Pfam" id="PF08282">
    <property type="entry name" value="Hydrolase_3"/>
    <property type="match status" value="1"/>
</dbReference>
<dbReference type="SFLD" id="SFLDS00003">
    <property type="entry name" value="Haloacid_Dehalogenase"/>
    <property type="match status" value="1"/>
</dbReference>
<dbReference type="InterPro" id="IPR023214">
    <property type="entry name" value="HAD_sf"/>
</dbReference>
<dbReference type="InterPro" id="IPR006379">
    <property type="entry name" value="HAD-SF_hydro_IIB"/>
</dbReference>
<dbReference type="SUPFAM" id="SSF56784">
    <property type="entry name" value="HAD-like"/>
    <property type="match status" value="1"/>
</dbReference>
<protein>
    <submittedName>
        <fullName evidence="1">HAD family phosphatase</fullName>
    </submittedName>
</protein>
<proteinExistence type="predicted"/>
<dbReference type="RefSeq" id="WP_168568505.1">
    <property type="nucleotide sequence ID" value="NZ_CP051167.1"/>
</dbReference>
<dbReference type="SFLD" id="SFLDG01140">
    <property type="entry name" value="C2.B:_Phosphomannomutase_and_P"/>
    <property type="match status" value="1"/>
</dbReference>
<dbReference type="InterPro" id="IPR036412">
    <property type="entry name" value="HAD-like_sf"/>
</dbReference>
<dbReference type="PROSITE" id="PS01229">
    <property type="entry name" value="COF_2"/>
    <property type="match status" value="1"/>
</dbReference>
<keyword evidence="2" id="KW-1185">Reference proteome</keyword>
<dbReference type="NCBIfam" id="TIGR01484">
    <property type="entry name" value="HAD-SF-IIB"/>
    <property type="match status" value="1"/>
</dbReference>
<dbReference type="KEGG" id="oxy:HCG48_06960"/>
<dbReference type="EMBL" id="CP051167">
    <property type="protein sequence ID" value="QIZ70350.1"/>
    <property type="molecule type" value="Genomic_DNA"/>
</dbReference>
<accession>A0A6H1TWP2</accession>
<evidence type="ECO:0000313" key="2">
    <source>
        <dbReference type="Proteomes" id="UP000500857"/>
    </source>
</evidence>
<organism evidence="1 2">
    <name type="scientific">Oxynema aestuarii AP17</name>
    <dbReference type="NCBI Taxonomy" id="2064643"/>
    <lineage>
        <taxon>Bacteria</taxon>
        <taxon>Bacillati</taxon>
        <taxon>Cyanobacteriota</taxon>
        <taxon>Cyanophyceae</taxon>
        <taxon>Oscillatoriophycideae</taxon>
        <taxon>Oscillatoriales</taxon>
        <taxon>Oscillatoriaceae</taxon>
        <taxon>Oxynema</taxon>
        <taxon>Oxynema aestuarii</taxon>
    </lineage>
</organism>
<dbReference type="GO" id="GO:0000287">
    <property type="term" value="F:magnesium ion binding"/>
    <property type="evidence" value="ECO:0007669"/>
    <property type="project" value="TreeGrafter"/>
</dbReference>
<dbReference type="Proteomes" id="UP000500857">
    <property type="component" value="Chromosome"/>
</dbReference>
<dbReference type="GO" id="GO:0016791">
    <property type="term" value="F:phosphatase activity"/>
    <property type="evidence" value="ECO:0007669"/>
    <property type="project" value="TreeGrafter"/>
</dbReference>
<dbReference type="PANTHER" id="PTHR10000:SF8">
    <property type="entry name" value="HAD SUPERFAMILY HYDROLASE-LIKE, TYPE 3"/>
    <property type="match status" value="1"/>
</dbReference>
<gene>
    <name evidence="1" type="ORF">HCG48_06960</name>
</gene>
<name>A0A6H1TWP2_9CYAN</name>
<dbReference type="InterPro" id="IPR000150">
    <property type="entry name" value="Cof"/>
</dbReference>
<dbReference type="AlphaFoldDB" id="A0A6H1TWP2"/>
<dbReference type="Gene3D" id="3.30.1240.10">
    <property type="match status" value="1"/>
</dbReference>
<dbReference type="PANTHER" id="PTHR10000">
    <property type="entry name" value="PHOSPHOSERINE PHOSPHATASE"/>
    <property type="match status" value="1"/>
</dbReference>
<reference evidence="1 2" key="1">
    <citation type="submission" date="2020-04" db="EMBL/GenBank/DDBJ databases">
        <authorList>
            <person name="Basu S."/>
            <person name="Maruthanayagam V."/>
            <person name="Chakraborty S."/>
            <person name="Pramanik A."/>
            <person name="Mukherjee J."/>
            <person name="Brink B."/>
        </authorList>
    </citation>
    <scope>NUCLEOTIDE SEQUENCE [LARGE SCALE GENOMIC DNA]</scope>
    <source>
        <strain evidence="1 2">AP17</strain>
    </source>
</reference>
<dbReference type="NCBIfam" id="TIGR00099">
    <property type="entry name" value="Cof-subfamily"/>
    <property type="match status" value="1"/>
</dbReference>
<sequence>MTQTATDTAVQTGTSSNCQENCQDIRLLVLDIDGTIAGVSNQVSDRVKQAIVEAQRQGVSVAIATGRMYRSALRFYREIGSTLPLIAYQGAWIADPTNNRRHGHWPLASEIALELLDEFDRPEVRSLFSVHCYIDDRLYVRELTPASRAYGDRTGVEPIAVGDLRSVVADSAPTKVLALGHEIEVISQLLDTFRRRYRGGELYLTQSHDYFLEAGNPQVNKGVAVRYLTEEILGLSAANVMAIGDNFNDLEMLDYAGIGVAMGNAPDAVRAVGDWLAPSVDRDGVAAAIEEFIL</sequence>
<dbReference type="GO" id="GO:0005829">
    <property type="term" value="C:cytosol"/>
    <property type="evidence" value="ECO:0007669"/>
    <property type="project" value="TreeGrafter"/>
</dbReference>